<proteinExistence type="predicted"/>
<name>A0ABS8V9Y7_DATST</name>
<dbReference type="EMBL" id="JACEIK010003951">
    <property type="protein sequence ID" value="MCD9643649.1"/>
    <property type="molecule type" value="Genomic_DNA"/>
</dbReference>
<reference evidence="1 2" key="1">
    <citation type="journal article" date="2021" name="BMC Genomics">
        <title>Datura genome reveals duplications of psychoactive alkaloid biosynthetic genes and high mutation rate following tissue culture.</title>
        <authorList>
            <person name="Rajewski A."/>
            <person name="Carter-House D."/>
            <person name="Stajich J."/>
            <person name="Litt A."/>
        </authorList>
    </citation>
    <scope>NUCLEOTIDE SEQUENCE [LARGE SCALE GENOMIC DNA]</scope>
    <source>
        <strain evidence="1">AR-01</strain>
    </source>
</reference>
<keyword evidence="2" id="KW-1185">Reference proteome</keyword>
<accession>A0ABS8V9Y7</accession>
<dbReference type="Proteomes" id="UP000823775">
    <property type="component" value="Unassembled WGS sequence"/>
</dbReference>
<gene>
    <name evidence="1" type="ORF">HAX54_031281</name>
</gene>
<organism evidence="1 2">
    <name type="scientific">Datura stramonium</name>
    <name type="common">Jimsonweed</name>
    <name type="synonym">Common thornapple</name>
    <dbReference type="NCBI Taxonomy" id="4076"/>
    <lineage>
        <taxon>Eukaryota</taxon>
        <taxon>Viridiplantae</taxon>
        <taxon>Streptophyta</taxon>
        <taxon>Embryophyta</taxon>
        <taxon>Tracheophyta</taxon>
        <taxon>Spermatophyta</taxon>
        <taxon>Magnoliopsida</taxon>
        <taxon>eudicotyledons</taxon>
        <taxon>Gunneridae</taxon>
        <taxon>Pentapetalae</taxon>
        <taxon>asterids</taxon>
        <taxon>lamiids</taxon>
        <taxon>Solanales</taxon>
        <taxon>Solanaceae</taxon>
        <taxon>Solanoideae</taxon>
        <taxon>Datureae</taxon>
        <taxon>Datura</taxon>
    </lineage>
</organism>
<sequence length="128" mass="14755">MRALSTVEEFLLDEIEKVEAGIYQVFKALDNECDFVTANGWKMNKCIIFWVGSLVSKHDRFLTAYIELKMKYSQVLEENETLLQKITEIKEEKWLVEQENDAFLLDGHNLHGVIGDFDKGDGHIEGEA</sequence>
<protein>
    <submittedName>
        <fullName evidence="1">Uncharacterized protein</fullName>
    </submittedName>
</protein>
<comment type="caution">
    <text evidence="1">The sequence shown here is derived from an EMBL/GenBank/DDBJ whole genome shotgun (WGS) entry which is preliminary data.</text>
</comment>
<evidence type="ECO:0000313" key="2">
    <source>
        <dbReference type="Proteomes" id="UP000823775"/>
    </source>
</evidence>
<evidence type="ECO:0000313" key="1">
    <source>
        <dbReference type="EMBL" id="MCD9643649.1"/>
    </source>
</evidence>